<dbReference type="AlphaFoldDB" id="A0A2M6UJN0"/>
<gene>
    <name evidence="2" type="ORF">TSA1_31800</name>
</gene>
<feature type="transmembrane region" description="Helical" evidence="1">
    <location>
        <begin position="77"/>
        <end position="96"/>
    </location>
</feature>
<dbReference type="Proteomes" id="UP000228930">
    <property type="component" value="Unassembled WGS sequence"/>
</dbReference>
<organism evidence="2 3">
    <name type="scientific">Bradyrhizobium nitroreducens</name>
    <dbReference type="NCBI Taxonomy" id="709803"/>
    <lineage>
        <taxon>Bacteria</taxon>
        <taxon>Pseudomonadati</taxon>
        <taxon>Pseudomonadota</taxon>
        <taxon>Alphaproteobacteria</taxon>
        <taxon>Hyphomicrobiales</taxon>
        <taxon>Nitrobacteraceae</taxon>
        <taxon>Bradyrhizobium</taxon>
    </lineage>
</organism>
<sequence>MSPGLIDLFHIPTLIYAWAFTLALMAGPLLLKFLNEEPVTRCAVLQAAASFIMMGCWLTFGSAAINAYEHGLISLPMSILAVACMFAAAAGSSFLIERRCSDQQAGAQSLHESDRV</sequence>
<reference evidence="2 3" key="1">
    <citation type="submission" date="2015-06" db="EMBL/GenBank/DDBJ databases">
        <title>Comparative genome analysis of nirS-carrying Bradyrhizobium sp. strains.</title>
        <authorList>
            <person name="Ishii S."/>
            <person name="Jang J."/>
            <person name="Nishizawa T."/>
            <person name="Senoo K."/>
        </authorList>
    </citation>
    <scope>NUCLEOTIDE SEQUENCE [LARGE SCALE GENOMIC DNA]</scope>
    <source>
        <strain evidence="2 3">TSA1</strain>
    </source>
</reference>
<keyword evidence="1" id="KW-0812">Transmembrane</keyword>
<feature type="transmembrane region" description="Helical" evidence="1">
    <location>
        <begin position="13"/>
        <end position="31"/>
    </location>
</feature>
<accession>A0A2M6UJN0</accession>
<dbReference type="EMBL" id="LFJC01000003">
    <property type="protein sequence ID" value="PIT04823.1"/>
    <property type="molecule type" value="Genomic_DNA"/>
</dbReference>
<evidence type="ECO:0000313" key="3">
    <source>
        <dbReference type="Proteomes" id="UP000228930"/>
    </source>
</evidence>
<proteinExistence type="predicted"/>
<comment type="caution">
    <text evidence="2">The sequence shown here is derived from an EMBL/GenBank/DDBJ whole genome shotgun (WGS) entry which is preliminary data.</text>
</comment>
<evidence type="ECO:0000313" key="2">
    <source>
        <dbReference type="EMBL" id="PIT04823.1"/>
    </source>
</evidence>
<evidence type="ECO:0008006" key="4">
    <source>
        <dbReference type="Google" id="ProtNLM"/>
    </source>
</evidence>
<evidence type="ECO:0000256" key="1">
    <source>
        <dbReference type="SAM" id="Phobius"/>
    </source>
</evidence>
<protein>
    <recommendedName>
        <fullName evidence="4">Transmembrane protein</fullName>
    </recommendedName>
</protein>
<feature type="transmembrane region" description="Helical" evidence="1">
    <location>
        <begin position="43"/>
        <end position="65"/>
    </location>
</feature>
<keyword evidence="3" id="KW-1185">Reference proteome</keyword>
<name>A0A2M6UJN0_9BRAD</name>
<keyword evidence="1" id="KW-0472">Membrane</keyword>
<keyword evidence="1" id="KW-1133">Transmembrane helix</keyword>